<proteinExistence type="predicted"/>
<organism evidence="1 2">
    <name type="scientific">Mesorhizobium plurifarium</name>
    <dbReference type="NCBI Taxonomy" id="69974"/>
    <lineage>
        <taxon>Bacteria</taxon>
        <taxon>Pseudomonadati</taxon>
        <taxon>Pseudomonadota</taxon>
        <taxon>Alphaproteobacteria</taxon>
        <taxon>Hyphomicrobiales</taxon>
        <taxon>Phyllobacteriaceae</taxon>
        <taxon>Mesorhizobium</taxon>
    </lineage>
</organism>
<dbReference type="Proteomes" id="UP000045285">
    <property type="component" value="Unassembled WGS sequence"/>
</dbReference>
<protein>
    <submittedName>
        <fullName evidence="1">Uncharacterized protein</fullName>
    </submittedName>
</protein>
<evidence type="ECO:0000313" key="1">
    <source>
        <dbReference type="EMBL" id="CDX21530.1"/>
    </source>
</evidence>
<keyword evidence="2" id="KW-1185">Reference proteome</keyword>
<evidence type="ECO:0000313" key="2">
    <source>
        <dbReference type="Proteomes" id="UP000045285"/>
    </source>
</evidence>
<reference evidence="2" key="1">
    <citation type="submission" date="2014-08" db="EMBL/GenBank/DDBJ databases">
        <authorList>
            <person name="Moulin L."/>
        </authorList>
    </citation>
    <scope>NUCLEOTIDE SEQUENCE [LARGE SCALE GENOMIC DNA]</scope>
</reference>
<sequence>MIAPEYTCYRMVVTMLHYPALGRKRWKESKNS</sequence>
<gene>
    <name evidence="1" type="ORF">MPL3356_380014</name>
</gene>
<name>A0A090E341_MESPL</name>
<dbReference type="AlphaFoldDB" id="A0A090E341"/>
<accession>A0A090E341</accession>
<dbReference type="EMBL" id="CCMZ01000032">
    <property type="protein sequence ID" value="CDX21530.1"/>
    <property type="molecule type" value="Genomic_DNA"/>
</dbReference>